<dbReference type="AlphaFoldDB" id="I7G448"/>
<evidence type="ECO:0000313" key="1">
    <source>
        <dbReference type="EMBL" id="BAE88575.1"/>
    </source>
</evidence>
<protein>
    <submittedName>
        <fullName evidence="1">Macaca fascicularis brain cDNA clone: QflA-10110, similar to human similar to Heat shock protein 67B2 (LOC401270), mRNA, RefSeq: XM_376522.1</fullName>
    </submittedName>
</protein>
<dbReference type="EMBL" id="AB171512">
    <property type="protein sequence ID" value="BAE88575.1"/>
    <property type="molecule type" value="mRNA"/>
</dbReference>
<organism evidence="1">
    <name type="scientific">Macaca fascicularis</name>
    <name type="common">Crab-eating macaque</name>
    <name type="synonym">Cynomolgus monkey</name>
    <dbReference type="NCBI Taxonomy" id="9541"/>
    <lineage>
        <taxon>Eukaryota</taxon>
        <taxon>Metazoa</taxon>
        <taxon>Chordata</taxon>
        <taxon>Craniata</taxon>
        <taxon>Vertebrata</taxon>
        <taxon>Euteleostomi</taxon>
        <taxon>Mammalia</taxon>
        <taxon>Eutheria</taxon>
        <taxon>Euarchontoglires</taxon>
        <taxon>Primates</taxon>
        <taxon>Haplorrhini</taxon>
        <taxon>Catarrhini</taxon>
        <taxon>Cercopithecidae</taxon>
        <taxon>Cercopithecinae</taxon>
        <taxon>Macaca</taxon>
    </lineage>
</organism>
<keyword evidence="1" id="KW-0346">Stress response</keyword>
<sequence length="29" mass="3236">MKLEVLQRSSEPSSWSLPVLASLVMRGSF</sequence>
<proteinExistence type="evidence at transcript level"/>
<name>I7G448_MACFA</name>
<reference evidence="1" key="1">
    <citation type="journal article" date="2007" name="PLoS Biol.">
        <title>Rate of evolution in brain-expressed genes in humans and other primates.</title>
        <authorList>
            <person name="Wang H.-Y."/>
            <person name="Chien H.-C."/>
            <person name="Osada N."/>
            <person name="Hashimoto K."/>
            <person name="Sugano S."/>
            <person name="Gojobori T."/>
            <person name="Chou C.-K."/>
            <person name="Tsai S.-F."/>
            <person name="Wu C.-I."/>
            <person name="Shen C.-K.J."/>
        </authorList>
    </citation>
    <scope>NUCLEOTIDE SEQUENCE</scope>
</reference>
<accession>I7G448</accession>